<name>A0ABY4CN90_9BACL</name>
<gene>
    <name evidence="1" type="ORF">LSG31_01620</name>
</gene>
<dbReference type="Pfam" id="PF04199">
    <property type="entry name" value="Cyclase"/>
    <property type="match status" value="1"/>
</dbReference>
<protein>
    <submittedName>
        <fullName evidence="1">Cyclase family protein</fullName>
    </submittedName>
</protein>
<dbReference type="PANTHER" id="PTHR31118:SF12">
    <property type="entry name" value="CYCLASE-LIKE PROTEIN 2"/>
    <property type="match status" value="1"/>
</dbReference>
<dbReference type="EMBL" id="CP089291">
    <property type="protein sequence ID" value="UOF91006.1"/>
    <property type="molecule type" value="Genomic_DNA"/>
</dbReference>
<dbReference type="InterPro" id="IPR007325">
    <property type="entry name" value="KFase/CYL"/>
</dbReference>
<dbReference type="PANTHER" id="PTHR31118">
    <property type="entry name" value="CYCLASE-LIKE PROTEIN 2"/>
    <property type="match status" value="1"/>
</dbReference>
<dbReference type="SUPFAM" id="SSF102198">
    <property type="entry name" value="Putative cyclase"/>
    <property type="match status" value="1"/>
</dbReference>
<dbReference type="InterPro" id="IPR037175">
    <property type="entry name" value="KFase_sf"/>
</dbReference>
<organism evidence="1 2">
    <name type="scientific">Fodinisporobacter ferrooxydans</name>
    <dbReference type="NCBI Taxonomy" id="2901836"/>
    <lineage>
        <taxon>Bacteria</taxon>
        <taxon>Bacillati</taxon>
        <taxon>Bacillota</taxon>
        <taxon>Bacilli</taxon>
        <taxon>Bacillales</taxon>
        <taxon>Alicyclobacillaceae</taxon>
        <taxon>Fodinisporobacter</taxon>
    </lineage>
</organism>
<evidence type="ECO:0000313" key="1">
    <source>
        <dbReference type="EMBL" id="UOF91006.1"/>
    </source>
</evidence>
<proteinExistence type="predicted"/>
<sequence>MWGEINMSSLATLSSIFSNSKVVDLTVLLENGIPRWPSHPHLIIDPTVNHEHDGYYCQSISMPEHCGTHVDAPHHVHADLSSLTIEQVKPDALIGTCTVIDLSDREWKPGERATLADIQQALNKSGVQIEEQDIVLLNFGWLKKYWSKGIQWKYYATNQPGLAEDVAEYMIQKKIKAFGTDTIAVGTPVNNGKEEYCYFHQRVLRKEIYLMECLVNLEQLPAKCFFIATPLKIDRGSGSPIRALAFVPQK</sequence>
<reference evidence="1" key="1">
    <citation type="submission" date="2021-12" db="EMBL/GenBank/DDBJ databases">
        <title>Alicyclobacillaceae gen. nov., sp. nov., isolated from chalcocite enrichment system.</title>
        <authorList>
            <person name="Jiang Z."/>
        </authorList>
    </citation>
    <scope>NUCLEOTIDE SEQUENCE</scope>
    <source>
        <strain evidence="1">MYW30-H2</strain>
    </source>
</reference>
<dbReference type="RefSeq" id="WP_347437699.1">
    <property type="nucleotide sequence ID" value="NZ_CP089291.1"/>
</dbReference>
<dbReference type="Proteomes" id="UP000830167">
    <property type="component" value="Chromosome"/>
</dbReference>
<keyword evidence="2" id="KW-1185">Reference proteome</keyword>
<evidence type="ECO:0000313" key="2">
    <source>
        <dbReference type="Proteomes" id="UP000830167"/>
    </source>
</evidence>
<dbReference type="Gene3D" id="3.50.30.50">
    <property type="entry name" value="Putative cyclase"/>
    <property type="match status" value="1"/>
</dbReference>
<accession>A0ABY4CN90</accession>